<comment type="caution">
    <text evidence="3">The sequence shown here is derived from an EMBL/GenBank/DDBJ whole genome shotgun (WGS) entry which is preliminary data.</text>
</comment>
<feature type="compositionally biased region" description="Basic and acidic residues" evidence="1">
    <location>
        <begin position="1"/>
        <end position="12"/>
    </location>
</feature>
<dbReference type="RefSeq" id="WP_129224666.1">
    <property type="nucleotide sequence ID" value="NZ_QYBB01000005.1"/>
</dbReference>
<evidence type="ECO:0000256" key="1">
    <source>
        <dbReference type="SAM" id="MobiDB-lite"/>
    </source>
</evidence>
<name>A0A4Q2U8A5_9HYPH</name>
<dbReference type="SUPFAM" id="SSF46565">
    <property type="entry name" value="Chaperone J-domain"/>
    <property type="match status" value="1"/>
</dbReference>
<dbReference type="SMART" id="SM00271">
    <property type="entry name" value="DnaJ"/>
    <property type="match status" value="1"/>
</dbReference>
<dbReference type="InterPro" id="IPR001623">
    <property type="entry name" value="DnaJ_domain"/>
</dbReference>
<feature type="region of interest" description="Disordered" evidence="1">
    <location>
        <begin position="1"/>
        <end position="35"/>
    </location>
</feature>
<dbReference type="OrthoDB" id="9786294at2"/>
<feature type="domain" description="J" evidence="2">
    <location>
        <begin position="143"/>
        <end position="209"/>
    </location>
</feature>
<evidence type="ECO:0000313" key="4">
    <source>
        <dbReference type="Proteomes" id="UP000290759"/>
    </source>
</evidence>
<protein>
    <submittedName>
        <fullName evidence="3">J domain-containing protein</fullName>
    </submittedName>
</protein>
<dbReference type="Pfam" id="PF00226">
    <property type="entry name" value="DnaJ"/>
    <property type="match status" value="1"/>
</dbReference>
<reference evidence="3 4" key="2">
    <citation type="submission" date="2019-02" db="EMBL/GenBank/DDBJ databases">
        <title>'Lichenibacterium ramalinii' gen. nov. sp. nov., 'Lichenibacterium minor' gen. nov. sp. nov.</title>
        <authorList>
            <person name="Pankratov T."/>
        </authorList>
    </citation>
    <scope>NUCLEOTIDE SEQUENCE [LARGE SCALE GENOMIC DNA]</scope>
    <source>
        <strain evidence="3 4">RmlP026</strain>
    </source>
</reference>
<dbReference type="EMBL" id="QYBB01000005">
    <property type="protein sequence ID" value="RYC32710.1"/>
    <property type="molecule type" value="Genomic_DNA"/>
</dbReference>
<accession>A0A4Q2U8A5</accession>
<dbReference type="InterPro" id="IPR036869">
    <property type="entry name" value="J_dom_sf"/>
</dbReference>
<evidence type="ECO:0000259" key="2">
    <source>
        <dbReference type="PROSITE" id="PS50076"/>
    </source>
</evidence>
<feature type="compositionally biased region" description="Low complexity" evidence="1">
    <location>
        <begin position="14"/>
        <end position="28"/>
    </location>
</feature>
<dbReference type="AlphaFoldDB" id="A0A4Q2U8A5"/>
<dbReference type="Proteomes" id="UP000290759">
    <property type="component" value="Unassembled WGS sequence"/>
</dbReference>
<organism evidence="3 4">
    <name type="scientific">Lichenibacterium minor</name>
    <dbReference type="NCBI Taxonomy" id="2316528"/>
    <lineage>
        <taxon>Bacteria</taxon>
        <taxon>Pseudomonadati</taxon>
        <taxon>Pseudomonadota</taxon>
        <taxon>Alphaproteobacteria</taxon>
        <taxon>Hyphomicrobiales</taxon>
        <taxon>Lichenihabitantaceae</taxon>
        <taxon>Lichenibacterium</taxon>
    </lineage>
</organism>
<sequence>MNLNSHHFDRIRSKSAGKSGKAAAVPSKTPCDHPGCTEAGDYRAPQGRDREGQYFCFCIDHVREYNATYDYFSGMSDDAVQKYQKEALVGHRPTWNMGVNRAAGEPSAPDDLHPDSLGIFKARARQGRADAPRRPYYSIATTKALTAMGLDEMADAAAVKARYKQLVKQLHPDANGGDRSNEDKLRDIIRAYNFLKTIKLSPPAAGAAR</sequence>
<gene>
    <name evidence="3" type="ORF">D3273_06370</name>
</gene>
<dbReference type="PROSITE" id="PS50076">
    <property type="entry name" value="DNAJ_2"/>
    <property type="match status" value="1"/>
</dbReference>
<proteinExistence type="predicted"/>
<keyword evidence="4" id="KW-1185">Reference proteome</keyword>
<evidence type="ECO:0000313" key="3">
    <source>
        <dbReference type="EMBL" id="RYC32710.1"/>
    </source>
</evidence>
<reference evidence="3 4" key="1">
    <citation type="submission" date="2018-12" db="EMBL/GenBank/DDBJ databases">
        <authorList>
            <person name="Grouzdev D.S."/>
            <person name="Krutkina M.S."/>
        </authorList>
    </citation>
    <scope>NUCLEOTIDE SEQUENCE [LARGE SCALE GENOMIC DNA]</scope>
    <source>
        <strain evidence="3 4">RmlP026</strain>
    </source>
</reference>
<dbReference type="Gene3D" id="1.10.287.110">
    <property type="entry name" value="DnaJ domain"/>
    <property type="match status" value="1"/>
</dbReference>
<dbReference type="CDD" id="cd06257">
    <property type="entry name" value="DnaJ"/>
    <property type="match status" value="1"/>
</dbReference>